<dbReference type="GO" id="GO:0008047">
    <property type="term" value="F:enzyme activator activity"/>
    <property type="evidence" value="ECO:0007669"/>
    <property type="project" value="TreeGrafter"/>
</dbReference>
<accession>A0A938BNN2</accession>
<dbReference type="GO" id="GO:0016887">
    <property type="term" value="F:ATP hydrolysis activity"/>
    <property type="evidence" value="ECO:0007669"/>
    <property type="project" value="InterPro"/>
</dbReference>
<feature type="domain" description="ATPase AAA-type core" evidence="2">
    <location>
        <begin position="60"/>
        <end position="92"/>
    </location>
</feature>
<evidence type="ECO:0000313" key="3">
    <source>
        <dbReference type="EMBL" id="MBM3275315.1"/>
    </source>
</evidence>
<dbReference type="GO" id="GO:0000731">
    <property type="term" value="P:DNA synthesis involved in DNA repair"/>
    <property type="evidence" value="ECO:0007669"/>
    <property type="project" value="TreeGrafter"/>
</dbReference>
<dbReference type="SUPFAM" id="SSF52540">
    <property type="entry name" value="P-loop containing nucleoside triphosphate hydrolases"/>
    <property type="match status" value="1"/>
</dbReference>
<name>A0A938BNN2_9BACT</name>
<proteinExistence type="predicted"/>
<protein>
    <submittedName>
        <fullName evidence="3">AAA family ATPase</fullName>
    </submittedName>
</protein>
<sequence length="113" mass="12295">MDDRQGSLFAPVNDDGVPPDAPLAHRMRPRSIGEIVGQEHILGPGRPLRKLIEADRLPALILWGPPGTGKTTLATVVAHTTQQRFVPFSAVTGGIPELRKIIEEARRHRKLGG</sequence>
<organism evidence="3 4">
    <name type="scientific">Candidatus Tanganyikabacteria bacterium</name>
    <dbReference type="NCBI Taxonomy" id="2961651"/>
    <lineage>
        <taxon>Bacteria</taxon>
        <taxon>Bacillati</taxon>
        <taxon>Candidatus Sericytochromatia</taxon>
        <taxon>Candidatus Tanganyikabacteria</taxon>
    </lineage>
</organism>
<dbReference type="InterPro" id="IPR027417">
    <property type="entry name" value="P-loop_NTPase"/>
</dbReference>
<dbReference type="Proteomes" id="UP000703893">
    <property type="component" value="Unassembled WGS sequence"/>
</dbReference>
<reference evidence="3 4" key="1">
    <citation type="submission" date="2019-03" db="EMBL/GenBank/DDBJ databases">
        <title>Lake Tanganyika Metagenome-Assembled Genomes (MAGs).</title>
        <authorList>
            <person name="Tran P."/>
        </authorList>
    </citation>
    <scope>NUCLEOTIDE SEQUENCE [LARGE SCALE GENOMIC DNA]</scope>
    <source>
        <strain evidence="3">K_DeepCast_65m_m2_236</strain>
    </source>
</reference>
<evidence type="ECO:0000259" key="2">
    <source>
        <dbReference type="Pfam" id="PF00004"/>
    </source>
</evidence>
<dbReference type="Gene3D" id="3.40.50.300">
    <property type="entry name" value="P-loop containing nucleotide triphosphate hydrolases"/>
    <property type="match status" value="1"/>
</dbReference>
<evidence type="ECO:0000313" key="4">
    <source>
        <dbReference type="Proteomes" id="UP000703893"/>
    </source>
</evidence>
<dbReference type="Pfam" id="PF00004">
    <property type="entry name" value="AAA"/>
    <property type="match status" value="1"/>
</dbReference>
<dbReference type="InterPro" id="IPR051314">
    <property type="entry name" value="AAA_ATPase_RarA/MGS1/WRNIP1"/>
</dbReference>
<dbReference type="EMBL" id="VGJX01000527">
    <property type="protein sequence ID" value="MBM3275315.1"/>
    <property type="molecule type" value="Genomic_DNA"/>
</dbReference>
<feature type="region of interest" description="Disordered" evidence="1">
    <location>
        <begin position="1"/>
        <end position="25"/>
    </location>
</feature>
<gene>
    <name evidence="3" type="ORF">FJZ00_09190</name>
</gene>
<dbReference type="PANTHER" id="PTHR13779">
    <property type="entry name" value="WERNER HELICASE-INTERACTING PROTEIN 1 FAMILY MEMBER"/>
    <property type="match status" value="1"/>
</dbReference>
<dbReference type="InterPro" id="IPR003959">
    <property type="entry name" value="ATPase_AAA_core"/>
</dbReference>
<dbReference type="GO" id="GO:0005524">
    <property type="term" value="F:ATP binding"/>
    <property type="evidence" value="ECO:0007669"/>
    <property type="project" value="InterPro"/>
</dbReference>
<comment type="caution">
    <text evidence="3">The sequence shown here is derived from an EMBL/GenBank/DDBJ whole genome shotgun (WGS) entry which is preliminary data.</text>
</comment>
<evidence type="ECO:0000256" key="1">
    <source>
        <dbReference type="SAM" id="MobiDB-lite"/>
    </source>
</evidence>
<dbReference type="GO" id="GO:0006261">
    <property type="term" value="P:DNA-templated DNA replication"/>
    <property type="evidence" value="ECO:0007669"/>
    <property type="project" value="TreeGrafter"/>
</dbReference>
<feature type="non-terminal residue" evidence="3">
    <location>
        <position position="113"/>
    </location>
</feature>
<dbReference type="PANTHER" id="PTHR13779:SF7">
    <property type="entry name" value="ATPASE WRNIP1"/>
    <property type="match status" value="1"/>
</dbReference>
<dbReference type="AlphaFoldDB" id="A0A938BNN2"/>
<dbReference type="CDD" id="cd00009">
    <property type="entry name" value="AAA"/>
    <property type="match status" value="1"/>
</dbReference>
<dbReference type="GO" id="GO:0017116">
    <property type="term" value="F:single-stranded DNA helicase activity"/>
    <property type="evidence" value="ECO:0007669"/>
    <property type="project" value="TreeGrafter"/>
</dbReference>